<keyword evidence="4" id="KW-0496">Mitochondrion</keyword>
<evidence type="ECO:0000313" key="9">
    <source>
        <dbReference type="Proteomes" id="UP000007879"/>
    </source>
</evidence>
<evidence type="ECO:0000256" key="1">
    <source>
        <dbReference type="ARBA" id="ARBA00004173"/>
    </source>
</evidence>
<dbReference type="OrthoDB" id="88at2759"/>
<dbReference type="AlphaFoldDB" id="A0A1X7TZG9"/>
<dbReference type="KEGG" id="aqu:100635661"/>
<evidence type="ECO:0000313" key="8">
    <source>
        <dbReference type="EnsemblMetazoa" id="Aqu2.1.20518_001"/>
    </source>
</evidence>
<keyword evidence="3" id="KW-0689">Ribosomal protein</keyword>
<keyword evidence="5" id="KW-0687">Ribonucleoprotein</keyword>
<comment type="subcellular location">
    <subcellularLocation>
        <location evidence="1">Mitochondrion</location>
    </subcellularLocation>
</comment>
<dbReference type="PANTHER" id="PTHR21396:SF2">
    <property type="entry name" value="LARGE RIBOSOMAL SUBUNIT PROTEIN ML43"/>
    <property type="match status" value="1"/>
</dbReference>
<feature type="domain" description="Ribosomal protein/NADH dehydrogenase" evidence="7">
    <location>
        <begin position="41"/>
        <end position="114"/>
    </location>
</feature>
<name>A0A1X7TZG9_AMPQE</name>
<evidence type="ECO:0000256" key="4">
    <source>
        <dbReference type="ARBA" id="ARBA00023128"/>
    </source>
</evidence>
<gene>
    <name evidence="8" type="primary">100635661</name>
</gene>
<dbReference type="SUPFAM" id="SSF52833">
    <property type="entry name" value="Thioredoxin-like"/>
    <property type="match status" value="1"/>
</dbReference>
<dbReference type="GO" id="GO:0003735">
    <property type="term" value="F:structural constituent of ribosome"/>
    <property type="evidence" value="ECO:0007669"/>
    <property type="project" value="InterPro"/>
</dbReference>
<organism evidence="8">
    <name type="scientific">Amphimedon queenslandica</name>
    <name type="common">Sponge</name>
    <dbReference type="NCBI Taxonomy" id="400682"/>
    <lineage>
        <taxon>Eukaryota</taxon>
        <taxon>Metazoa</taxon>
        <taxon>Porifera</taxon>
        <taxon>Demospongiae</taxon>
        <taxon>Heteroscleromorpha</taxon>
        <taxon>Haplosclerida</taxon>
        <taxon>Niphatidae</taxon>
        <taxon>Amphimedon</taxon>
    </lineage>
</organism>
<evidence type="ECO:0000256" key="2">
    <source>
        <dbReference type="ARBA" id="ARBA00006073"/>
    </source>
</evidence>
<dbReference type="GO" id="GO:0032543">
    <property type="term" value="P:mitochondrial translation"/>
    <property type="evidence" value="ECO:0007669"/>
    <property type="project" value="InterPro"/>
</dbReference>
<evidence type="ECO:0000259" key="7">
    <source>
        <dbReference type="SMART" id="SM00916"/>
    </source>
</evidence>
<dbReference type="SMART" id="SM00916">
    <property type="entry name" value="L51_S25_CI-B8"/>
    <property type="match status" value="1"/>
</dbReference>
<dbReference type="EnsemblMetazoa" id="XM_003389422.3">
    <property type="protein sequence ID" value="XP_003389470.2"/>
    <property type="gene ID" value="LOC100635661"/>
</dbReference>
<proteinExistence type="inferred from homology"/>
<reference evidence="8" key="2">
    <citation type="submission" date="2017-05" db="UniProtKB">
        <authorList>
            <consortium name="EnsemblMetazoa"/>
        </authorList>
    </citation>
    <scope>IDENTIFICATION</scope>
</reference>
<protein>
    <recommendedName>
        <fullName evidence="6">Large ribosomal subunit protein mL43</fullName>
    </recommendedName>
</protein>
<dbReference type="Gene3D" id="3.40.30.10">
    <property type="entry name" value="Glutaredoxin"/>
    <property type="match status" value="1"/>
</dbReference>
<accession>A0A1X7TZG9</accession>
<keyword evidence="9" id="KW-1185">Reference proteome</keyword>
<evidence type="ECO:0000256" key="6">
    <source>
        <dbReference type="ARBA" id="ARBA00035188"/>
    </source>
</evidence>
<dbReference type="EnsemblMetazoa" id="Aqu2.1.20518_001">
    <property type="protein sequence ID" value="Aqu2.1.20518_001"/>
    <property type="gene ID" value="Aqu2.1.20518"/>
</dbReference>
<dbReference type="InParanoid" id="A0A1X7TZG9"/>
<evidence type="ECO:0000256" key="5">
    <source>
        <dbReference type="ARBA" id="ARBA00023274"/>
    </source>
</evidence>
<comment type="similarity">
    <text evidence="2">Belongs to the mitochondrion-specific ribosomal protein mL43 family.</text>
</comment>
<dbReference type="Proteomes" id="UP000007879">
    <property type="component" value="Unassembled WGS sequence"/>
</dbReference>
<reference evidence="9" key="1">
    <citation type="journal article" date="2010" name="Nature">
        <title>The Amphimedon queenslandica genome and the evolution of animal complexity.</title>
        <authorList>
            <person name="Srivastava M."/>
            <person name="Simakov O."/>
            <person name="Chapman J."/>
            <person name="Fahey B."/>
            <person name="Gauthier M.E."/>
            <person name="Mitros T."/>
            <person name="Richards G.S."/>
            <person name="Conaco C."/>
            <person name="Dacre M."/>
            <person name="Hellsten U."/>
            <person name="Larroux C."/>
            <person name="Putnam N.H."/>
            <person name="Stanke M."/>
            <person name="Adamska M."/>
            <person name="Darling A."/>
            <person name="Degnan S.M."/>
            <person name="Oakley T.H."/>
            <person name="Plachetzki D.C."/>
            <person name="Zhai Y."/>
            <person name="Adamski M."/>
            <person name="Calcino A."/>
            <person name="Cummins S.F."/>
            <person name="Goodstein D.M."/>
            <person name="Harris C."/>
            <person name="Jackson D.J."/>
            <person name="Leys S.P."/>
            <person name="Shu S."/>
            <person name="Woodcroft B.J."/>
            <person name="Vervoort M."/>
            <person name="Kosik K.S."/>
            <person name="Manning G."/>
            <person name="Degnan B.M."/>
            <person name="Rokhsar D.S."/>
        </authorList>
    </citation>
    <scope>NUCLEOTIDE SEQUENCE [LARGE SCALE GENOMIC DNA]</scope>
</reference>
<dbReference type="Pfam" id="PF05047">
    <property type="entry name" value="L51_S25_CI-B8"/>
    <property type="match status" value="1"/>
</dbReference>
<dbReference type="STRING" id="400682.A0A1X7TZG9"/>
<dbReference type="PANTHER" id="PTHR21396">
    <property type="entry name" value="39S RIBOSOMAL PROTEIN L43"/>
    <property type="match status" value="1"/>
</dbReference>
<dbReference type="GO" id="GO:0005762">
    <property type="term" value="C:mitochondrial large ribosomal subunit"/>
    <property type="evidence" value="ECO:0007669"/>
    <property type="project" value="TreeGrafter"/>
</dbReference>
<dbReference type="InterPro" id="IPR007741">
    <property type="entry name" value="Ribosomal_mL43/mS25/NADH_DH"/>
</dbReference>
<dbReference type="InterPro" id="IPR036249">
    <property type="entry name" value="Thioredoxin-like_sf"/>
</dbReference>
<sequence>MTVTCGHVTKRVKMASSIAPMCNGISRYIRPLKRLTFNYCGKGGSSKGTRDYLNSHVIQLAKNHPEVAFYVRPRKYRHPRLVAEYLNGNSQIVSLKNMDPSEIQWHVHLVCSSSGIKTQKLKKPWHTDNPSIQGTWSPFLHK</sequence>
<dbReference type="InterPro" id="IPR039927">
    <property type="entry name" value="Ribosomal_mL43"/>
</dbReference>
<evidence type="ECO:0000256" key="3">
    <source>
        <dbReference type="ARBA" id="ARBA00022980"/>
    </source>
</evidence>